<feature type="region of interest" description="Disordered" evidence="1">
    <location>
        <begin position="58"/>
        <end position="116"/>
    </location>
</feature>
<evidence type="ECO:0000313" key="2">
    <source>
        <dbReference type="EMBL" id="GFJ93155.1"/>
    </source>
</evidence>
<gene>
    <name evidence="2" type="ORF">Prum_067970</name>
</gene>
<sequence>MEPVRAGRNPPRKTVWHCSIRNHPTDRTLTDAQWAHIGAEVMAAVGLAAHGDLDAVPTARRDTEAGDGGSCCPADRAGPALGGPARPAPVNPRLAGAGRRHEGAPGAPAQVRQMVR</sequence>
<accession>A0A6V8LKJ1</accession>
<dbReference type="Proteomes" id="UP000482960">
    <property type="component" value="Unassembled WGS sequence"/>
</dbReference>
<protein>
    <submittedName>
        <fullName evidence="2">Uncharacterized protein</fullName>
    </submittedName>
</protein>
<evidence type="ECO:0000256" key="1">
    <source>
        <dbReference type="SAM" id="MobiDB-lite"/>
    </source>
</evidence>
<dbReference type="AlphaFoldDB" id="A0A6V8LKJ1"/>
<proteinExistence type="predicted"/>
<dbReference type="EMBL" id="BLPG01000001">
    <property type="protein sequence ID" value="GFJ93155.1"/>
    <property type="molecule type" value="Genomic_DNA"/>
</dbReference>
<evidence type="ECO:0000313" key="3">
    <source>
        <dbReference type="Proteomes" id="UP000482960"/>
    </source>
</evidence>
<comment type="caution">
    <text evidence="2">The sequence shown here is derived from an EMBL/GenBank/DDBJ whole genome shotgun (WGS) entry which is preliminary data.</text>
</comment>
<name>A0A6V8LKJ1_9ACTN</name>
<feature type="compositionally biased region" description="Low complexity" evidence="1">
    <location>
        <begin position="73"/>
        <end position="85"/>
    </location>
</feature>
<keyword evidence="3" id="KW-1185">Reference proteome</keyword>
<reference evidence="2 3" key="2">
    <citation type="submission" date="2020-03" db="EMBL/GenBank/DDBJ databases">
        <authorList>
            <person name="Ichikawa N."/>
            <person name="Kimura A."/>
            <person name="Kitahashi Y."/>
            <person name="Uohara A."/>
        </authorList>
    </citation>
    <scope>NUCLEOTIDE SEQUENCE [LARGE SCALE GENOMIC DNA]</scope>
    <source>
        <strain evidence="2 3">NBRC 108638</strain>
    </source>
</reference>
<reference evidence="2 3" key="1">
    <citation type="submission" date="2020-03" db="EMBL/GenBank/DDBJ databases">
        <title>Whole genome shotgun sequence of Phytohabitans rumicis NBRC 108638.</title>
        <authorList>
            <person name="Komaki H."/>
            <person name="Tamura T."/>
        </authorList>
    </citation>
    <scope>NUCLEOTIDE SEQUENCE [LARGE SCALE GENOMIC DNA]</scope>
    <source>
        <strain evidence="2 3">NBRC 108638</strain>
    </source>
</reference>
<organism evidence="2 3">
    <name type="scientific">Phytohabitans rumicis</name>
    <dbReference type="NCBI Taxonomy" id="1076125"/>
    <lineage>
        <taxon>Bacteria</taxon>
        <taxon>Bacillati</taxon>
        <taxon>Actinomycetota</taxon>
        <taxon>Actinomycetes</taxon>
        <taxon>Micromonosporales</taxon>
        <taxon>Micromonosporaceae</taxon>
    </lineage>
</organism>